<dbReference type="RefSeq" id="WP_031502989.1">
    <property type="nucleotide sequence ID" value="NC_022795.1"/>
</dbReference>
<dbReference type="InterPro" id="IPR036986">
    <property type="entry name" value="S4_RNA-bd_sf"/>
</dbReference>
<dbReference type="AlphaFoldDB" id="A0A0X1KNK9"/>
<reference evidence="4 5" key="1">
    <citation type="submission" date="2014-01" db="EMBL/GenBank/DDBJ databases">
        <title>Genome sequencing of Thermotog hypogea.</title>
        <authorList>
            <person name="Zhang X."/>
            <person name="Alvare G."/>
            <person name="Fristensky B."/>
            <person name="Chen L."/>
            <person name="Suen T."/>
            <person name="Chen Q."/>
            <person name="Ma K."/>
        </authorList>
    </citation>
    <scope>NUCLEOTIDE SEQUENCE [LARGE SCALE GENOMIC DNA]</scope>
    <source>
        <strain evidence="4 5">DSM 11164</strain>
    </source>
</reference>
<dbReference type="SMART" id="SM00363">
    <property type="entry name" value="S4"/>
    <property type="match status" value="1"/>
</dbReference>
<organism evidence="4 5">
    <name type="scientific">Pseudothermotoga hypogea DSM 11164 = NBRC 106472</name>
    <dbReference type="NCBI Taxonomy" id="1123384"/>
    <lineage>
        <taxon>Bacteria</taxon>
        <taxon>Thermotogati</taxon>
        <taxon>Thermotogota</taxon>
        <taxon>Thermotogae</taxon>
        <taxon>Thermotogales</taxon>
        <taxon>Thermotogaceae</taxon>
        <taxon>Pseudothermotoga</taxon>
    </lineage>
</organism>
<dbReference type="Proteomes" id="UP000077469">
    <property type="component" value="Chromosome"/>
</dbReference>
<sequence length="87" mass="9751">MRIDKYLKQNGLIKRRTVAQRMIESGKVLVNGRVVKSSYEVKIGDAIKIIFPFREIEAIVEENGVKIVGRTGRNESDPPNSPQSPAN</sequence>
<dbReference type="PATRIC" id="fig|1123384.7.peg.50"/>
<keyword evidence="5" id="KW-1185">Reference proteome</keyword>
<dbReference type="GO" id="GO:0003723">
    <property type="term" value="F:RNA binding"/>
    <property type="evidence" value="ECO:0007669"/>
    <property type="project" value="UniProtKB-KW"/>
</dbReference>
<dbReference type="Pfam" id="PF01479">
    <property type="entry name" value="S4"/>
    <property type="match status" value="1"/>
</dbReference>
<dbReference type="EMBL" id="CP007141">
    <property type="protein sequence ID" value="AJC72885.1"/>
    <property type="molecule type" value="Genomic_DNA"/>
</dbReference>
<evidence type="ECO:0000256" key="1">
    <source>
        <dbReference type="PROSITE-ProRule" id="PRU00182"/>
    </source>
</evidence>
<feature type="region of interest" description="Disordered" evidence="2">
    <location>
        <begin position="67"/>
        <end position="87"/>
    </location>
</feature>
<dbReference type="STRING" id="1123384.AJ81_00265"/>
<dbReference type="InterPro" id="IPR002942">
    <property type="entry name" value="S4_RNA-bd"/>
</dbReference>
<name>A0A0X1KNK9_9THEM</name>
<dbReference type="CDD" id="cd00165">
    <property type="entry name" value="S4"/>
    <property type="match status" value="1"/>
</dbReference>
<feature type="domain" description="RNA-binding S4" evidence="3">
    <location>
        <begin position="1"/>
        <end position="60"/>
    </location>
</feature>
<gene>
    <name evidence="4" type="ORF">AJ81_00265</name>
</gene>
<dbReference type="PaxDb" id="1123384-AJ81_00265"/>
<dbReference type="SUPFAM" id="SSF55174">
    <property type="entry name" value="Alpha-L RNA-binding motif"/>
    <property type="match status" value="1"/>
</dbReference>
<evidence type="ECO:0000313" key="5">
    <source>
        <dbReference type="Proteomes" id="UP000077469"/>
    </source>
</evidence>
<evidence type="ECO:0000313" key="4">
    <source>
        <dbReference type="EMBL" id="AJC72885.1"/>
    </source>
</evidence>
<proteinExistence type="predicted"/>
<dbReference type="OrthoDB" id="9805210at2"/>
<dbReference type="Gene3D" id="3.10.290.10">
    <property type="entry name" value="RNA-binding S4 domain"/>
    <property type="match status" value="1"/>
</dbReference>
<keyword evidence="4" id="KW-0030">Aminoacyl-tRNA synthetase</keyword>
<evidence type="ECO:0000259" key="3">
    <source>
        <dbReference type="SMART" id="SM00363"/>
    </source>
</evidence>
<protein>
    <submittedName>
        <fullName evidence="4">tRNA synthetase RNA-binding protein</fullName>
    </submittedName>
</protein>
<accession>A0A0X1KNK9</accession>
<dbReference type="KEGG" id="phy:AJ81_00265"/>
<keyword evidence="4" id="KW-0436">Ligase</keyword>
<dbReference type="PROSITE" id="PS50889">
    <property type="entry name" value="S4"/>
    <property type="match status" value="1"/>
</dbReference>
<evidence type="ECO:0000256" key="2">
    <source>
        <dbReference type="SAM" id="MobiDB-lite"/>
    </source>
</evidence>
<keyword evidence="1" id="KW-0694">RNA-binding</keyword>
<dbReference type="GO" id="GO:0004812">
    <property type="term" value="F:aminoacyl-tRNA ligase activity"/>
    <property type="evidence" value="ECO:0007669"/>
    <property type="project" value="UniProtKB-KW"/>
</dbReference>